<dbReference type="Pfam" id="PF00069">
    <property type="entry name" value="Pkinase"/>
    <property type="match status" value="2"/>
</dbReference>
<keyword evidence="15" id="KW-0472">Membrane</keyword>
<dbReference type="GO" id="GO:0005524">
    <property type="term" value="F:ATP binding"/>
    <property type="evidence" value="ECO:0007669"/>
    <property type="project" value="UniProtKB-UniRule"/>
</dbReference>
<dbReference type="Gene3D" id="3.30.200.20">
    <property type="entry name" value="Phosphorylase Kinase, domain 1"/>
    <property type="match status" value="1"/>
</dbReference>
<keyword evidence="15" id="KW-1133">Transmembrane helix</keyword>
<dbReference type="EMBL" id="CAJOBF010000529">
    <property type="protein sequence ID" value="CAF3831538.1"/>
    <property type="molecule type" value="Genomic_DNA"/>
</dbReference>
<dbReference type="GO" id="GO:0004694">
    <property type="term" value="F:eukaryotic translation initiation factor 2alpha kinase activity"/>
    <property type="evidence" value="ECO:0007669"/>
    <property type="project" value="TreeGrafter"/>
</dbReference>
<dbReference type="Proteomes" id="UP000663842">
    <property type="component" value="Unassembled WGS sequence"/>
</dbReference>
<evidence type="ECO:0000256" key="6">
    <source>
        <dbReference type="ARBA" id="ARBA00022840"/>
    </source>
</evidence>
<feature type="binding site" evidence="13">
    <location>
        <position position="654"/>
    </location>
    <ligand>
        <name>ATP</name>
        <dbReference type="ChEBI" id="CHEBI:30616"/>
    </ligand>
</feature>
<dbReference type="SMART" id="SM00220">
    <property type="entry name" value="S_TKc"/>
    <property type="match status" value="1"/>
</dbReference>
<evidence type="ECO:0000256" key="11">
    <source>
        <dbReference type="ARBA" id="ARBA00037982"/>
    </source>
</evidence>
<feature type="compositionally biased region" description="Low complexity" evidence="14">
    <location>
        <begin position="825"/>
        <end position="843"/>
    </location>
</feature>
<feature type="transmembrane region" description="Helical" evidence="15">
    <location>
        <begin position="74"/>
        <end position="94"/>
    </location>
</feature>
<dbReference type="AlphaFoldDB" id="A0A819DNB7"/>
<keyword evidence="5" id="KW-0256">Endoplasmic reticulum</keyword>
<dbReference type="SUPFAM" id="SSF50998">
    <property type="entry name" value="Quinoprotein alcohol dehydrogenase-like"/>
    <property type="match status" value="1"/>
</dbReference>
<feature type="compositionally biased region" description="Polar residues" evidence="14">
    <location>
        <begin position="872"/>
        <end position="884"/>
    </location>
</feature>
<proteinExistence type="inferred from homology"/>
<organism evidence="17 18">
    <name type="scientific">Rotaria magnacalcarata</name>
    <dbReference type="NCBI Taxonomy" id="392030"/>
    <lineage>
        <taxon>Eukaryota</taxon>
        <taxon>Metazoa</taxon>
        <taxon>Spiralia</taxon>
        <taxon>Gnathifera</taxon>
        <taxon>Rotifera</taxon>
        <taxon>Eurotatoria</taxon>
        <taxon>Bdelloidea</taxon>
        <taxon>Philodinida</taxon>
        <taxon>Philodinidae</taxon>
        <taxon>Rotaria</taxon>
    </lineage>
</organism>
<keyword evidence="4" id="KW-0418">Kinase</keyword>
<evidence type="ECO:0000256" key="4">
    <source>
        <dbReference type="ARBA" id="ARBA00022777"/>
    </source>
</evidence>
<evidence type="ECO:0000256" key="10">
    <source>
        <dbReference type="ARBA" id="ARBA00023230"/>
    </source>
</evidence>
<dbReference type="PROSITE" id="PS00108">
    <property type="entry name" value="PROTEIN_KINASE_ST"/>
    <property type="match status" value="1"/>
</dbReference>
<keyword evidence="15" id="KW-0812">Transmembrane</keyword>
<keyword evidence="7" id="KW-0810">Translation regulation</keyword>
<dbReference type="PANTHER" id="PTHR11042:SF91">
    <property type="entry name" value="EUKARYOTIC TRANSLATION INITIATION FACTOR 2-ALPHA KINASE"/>
    <property type="match status" value="1"/>
</dbReference>
<evidence type="ECO:0000256" key="3">
    <source>
        <dbReference type="ARBA" id="ARBA00022741"/>
    </source>
</evidence>
<keyword evidence="10" id="KW-0834">Unfolded protein response</keyword>
<feature type="compositionally biased region" description="Basic and acidic residues" evidence="14">
    <location>
        <begin position="846"/>
        <end position="857"/>
    </location>
</feature>
<evidence type="ECO:0000259" key="16">
    <source>
        <dbReference type="PROSITE" id="PS50011"/>
    </source>
</evidence>
<evidence type="ECO:0000256" key="13">
    <source>
        <dbReference type="PROSITE-ProRule" id="PRU10141"/>
    </source>
</evidence>
<feature type="region of interest" description="Disordered" evidence="14">
    <location>
        <begin position="770"/>
        <end position="892"/>
    </location>
</feature>
<feature type="compositionally biased region" description="Low complexity" evidence="14">
    <location>
        <begin position="1158"/>
        <end position="1173"/>
    </location>
</feature>
<evidence type="ECO:0000256" key="8">
    <source>
        <dbReference type="ARBA" id="ARBA00023016"/>
    </source>
</evidence>
<feature type="region of interest" description="Disordered" evidence="14">
    <location>
        <begin position="1158"/>
        <end position="1187"/>
    </location>
</feature>
<evidence type="ECO:0000256" key="5">
    <source>
        <dbReference type="ARBA" id="ARBA00022824"/>
    </source>
</evidence>
<evidence type="ECO:0000256" key="7">
    <source>
        <dbReference type="ARBA" id="ARBA00022845"/>
    </source>
</evidence>
<accession>A0A819DNB7</accession>
<dbReference type="InterPro" id="IPR000719">
    <property type="entry name" value="Prot_kinase_dom"/>
</dbReference>
<comment type="similarity">
    <text evidence="11">Belongs to the protein kinase superfamily. Ser/Thr protein kinase family. GCN2 subfamily.</text>
</comment>
<dbReference type="PANTHER" id="PTHR11042">
    <property type="entry name" value="EUKARYOTIC TRANSLATION INITIATION FACTOR 2-ALPHA KINASE EIF2-ALPHA KINASE -RELATED"/>
    <property type="match status" value="1"/>
</dbReference>
<evidence type="ECO:0000256" key="14">
    <source>
        <dbReference type="SAM" id="MobiDB-lite"/>
    </source>
</evidence>
<dbReference type="InterPro" id="IPR015943">
    <property type="entry name" value="WD40/YVTN_repeat-like_dom_sf"/>
</dbReference>
<comment type="caution">
    <text evidence="17">The sequence shown here is derived from an EMBL/GenBank/DDBJ whole genome shotgun (WGS) entry which is preliminary data.</text>
</comment>
<dbReference type="Gene3D" id="2.130.10.10">
    <property type="entry name" value="YVTN repeat-like/Quinoprotein amine dehydrogenase"/>
    <property type="match status" value="1"/>
</dbReference>
<protein>
    <recommendedName>
        <fullName evidence="12">PRKR-like endoplasmic reticulum kinase</fullName>
    </recommendedName>
</protein>
<feature type="domain" description="Protein kinase" evidence="16">
    <location>
        <begin position="625"/>
        <end position="1116"/>
    </location>
</feature>
<gene>
    <name evidence="17" type="ORF">UXM345_LOCUS6633</name>
</gene>
<keyword evidence="3 13" id="KW-0547">Nucleotide-binding</keyword>
<feature type="compositionally biased region" description="Low complexity" evidence="14">
    <location>
        <begin position="788"/>
        <end position="809"/>
    </location>
</feature>
<keyword evidence="6 13" id="KW-0067">ATP-binding</keyword>
<evidence type="ECO:0000256" key="12">
    <source>
        <dbReference type="ARBA" id="ARBA00041500"/>
    </source>
</evidence>
<evidence type="ECO:0000256" key="9">
    <source>
        <dbReference type="ARBA" id="ARBA00023180"/>
    </source>
</evidence>
<dbReference type="SUPFAM" id="SSF56112">
    <property type="entry name" value="Protein kinase-like (PK-like)"/>
    <property type="match status" value="1"/>
</dbReference>
<keyword evidence="8" id="KW-0346">Stress response</keyword>
<evidence type="ECO:0000313" key="17">
    <source>
        <dbReference type="EMBL" id="CAF3831538.1"/>
    </source>
</evidence>
<evidence type="ECO:0000256" key="1">
    <source>
        <dbReference type="ARBA" id="ARBA00004115"/>
    </source>
</evidence>
<dbReference type="PROSITE" id="PS00107">
    <property type="entry name" value="PROTEIN_KINASE_ATP"/>
    <property type="match status" value="1"/>
</dbReference>
<dbReference type="GO" id="GO:0005789">
    <property type="term" value="C:endoplasmic reticulum membrane"/>
    <property type="evidence" value="ECO:0007669"/>
    <property type="project" value="UniProtKB-SubCell"/>
</dbReference>
<sequence>MKKKRICFDKNYREQIKNLTTLGNKKKDSAGTLDIVKIWRETNKAICSPSIIILMHKYYKNANFHLFFFVRNRFWPLLIPSIAILFLTFCPQVSQSIEIDAKQQNEKFERTLAVRGSRDVQVTTTTLSPQTFSIPPGPSSFDELIHTLYVISLDGKITAIDAHANGRQLWTADTGAALIDSSLSKIEISRDARSVRLIPSLIGGLFEKYDEDGHIEPLPFDADDLLTASYSLHEELAITGGKHIDTLGLDLHTGQVIYSFSNDDPKQTSRVDNNRTTTKTEHTDITATLVVKRTTQTVRARSARSGHEKWNFSVSNHQLIHLRSRSAGVVLGNVAHDRTFSGYFEYQLQTGLVSAFDRTGKPAWSSVINSPIAAVWELKDGELNEKSLFEIKTTTSSHISEDELDDDDSLPTLPKPRRVAFSGEFNSTPYVIISHSDQKKLIHDVKTGPHSNRRPVLSWHKAYQKRTLSIGSEIPDNNDQPLHGLLPSETAYPVALRRDRTGNHKIIPSTTDEICDTAGFLEYITESSGSLIKKNDRLTFVSKINVHSNVYVPTNAVTISSIFLGAAIIILMLYLKPNQFVYKRQESIVTENSIIPTIMLPPTPEYIQLQPALIPAFQSRYTLEYEHVRFLGRGGFGVVFEAINKLDERRVAIKRVSLKKASGKERALKEIRYLAVLNHPNLIQYYYAWNESPPVGWQEKVDETLLARNCITTRDSMSTFPTSANDSESVNQAKLSSATAPLSAIKSMAAHPPPSLFDITFDRASNPLRIDEDFSTNGINTDDDNKSETSFSSSSENQLNNQLDANNNNKSAKPVRPLATMAKRSLSSSSPLFDHSSDSSISSNEFNEKTQSHKEVTESDDGIIFLHEEQRSSSSPSPIQTRTKSSNEKQKLTMNEKDIPTTYFYFVMELCQPESLRDRLIKRAIDRHQAWSIFDQITRGIEYIHSQKLIHRDLKPSNILFSMDNTVKIGDFGLVSAFGEDKSAIKKKRDDETFDQIQMIETTSATATTDACENNELGGTMLYMSPEQINRQPYNQKVDIYAMGIILFELLYPFSTQMERMQALANVRLQTPLFPKDFEIDGNNRHQLICRLIRWLLSHSSHDRPRASELRQDTFYQRMLQLEVPHLFCLDNRQQNQTIVNGQDQTLLCTQQQQFNRSPSSSFRRSHSSSALQSHRESESGDTESLS</sequence>
<evidence type="ECO:0000313" key="18">
    <source>
        <dbReference type="Proteomes" id="UP000663842"/>
    </source>
</evidence>
<dbReference type="GO" id="GO:0006986">
    <property type="term" value="P:response to unfolded protein"/>
    <property type="evidence" value="ECO:0007669"/>
    <property type="project" value="UniProtKB-KW"/>
</dbReference>
<dbReference type="PROSITE" id="PS50011">
    <property type="entry name" value="PROTEIN_KINASE_DOM"/>
    <property type="match status" value="1"/>
</dbReference>
<dbReference type="InterPro" id="IPR011009">
    <property type="entry name" value="Kinase-like_dom_sf"/>
</dbReference>
<dbReference type="InterPro" id="IPR017441">
    <property type="entry name" value="Protein_kinase_ATP_BS"/>
</dbReference>
<dbReference type="Gene3D" id="1.10.510.10">
    <property type="entry name" value="Transferase(Phosphotransferase) domain 1"/>
    <property type="match status" value="1"/>
</dbReference>
<evidence type="ECO:0000256" key="15">
    <source>
        <dbReference type="SAM" id="Phobius"/>
    </source>
</evidence>
<comment type="subcellular location">
    <subcellularLocation>
        <location evidence="1">Endoplasmic reticulum membrane</location>
        <topology evidence="1">Single-pass type I membrane protein</topology>
    </subcellularLocation>
</comment>
<keyword evidence="9" id="KW-0325">Glycoprotein</keyword>
<name>A0A819DNB7_9BILA</name>
<evidence type="ECO:0000256" key="2">
    <source>
        <dbReference type="ARBA" id="ARBA00022679"/>
    </source>
</evidence>
<dbReference type="InterPro" id="IPR008271">
    <property type="entry name" value="Ser/Thr_kinase_AS"/>
</dbReference>
<dbReference type="InterPro" id="IPR050339">
    <property type="entry name" value="CC_SR_Kinase"/>
</dbReference>
<dbReference type="GO" id="GO:0005634">
    <property type="term" value="C:nucleus"/>
    <property type="evidence" value="ECO:0007669"/>
    <property type="project" value="TreeGrafter"/>
</dbReference>
<reference evidence="17" key="1">
    <citation type="submission" date="2021-02" db="EMBL/GenBank/DDBJ databases">
        <authorList>
            <person name="Nowell W R."/>
        </authorList>
    </citation>
    <scope>NUCLEOTIDE SEQUENCE</scope>
</reference>
<dbReference type="InterPro" id="IPR011047">
    <property type="entry name" value="Quinoprotein_ADH-like_sf"/>
</dbReference>
<keyword evidence="2" id="KW-0808">Transferase</keyword>